<protein>
    <submittedName>
        <fullName evidence="1">Uncharacterized protein</fullName>
    </submittedName>
</protein>
<organism evidence="1">
    <name type="scientific">marine metagenome</name>
    <dbReference type="NCBI Taxonomy" id="408172"/>
    <lineage>
        <taxon>unclassified sequences</taxon>
        <taxon>metagenomes</taxon>
        <taxon>ecological metagenomes</taxon>
    </lineage>
</organism>
<evidence type="ECO:0000313" key="1">
    <source>
        <dbReference type="EMBL" id="SVD10631.1"/>
    </source>
</evidence>
<gene>
    <name evidence="1" type="ORF">METZ01_LOCUS363485</name>
</gene>
<name>A0A382SNZ3_9ZZZZ</name>
<dbReference type="AlphaFoldDB" id="A0A382SNZ3"/>
<dbReference type="EMBL" id="UINC01129911">
    <property type="protein sequence ID" value="SVD10631.1"/>
    <property type="molecule type" value="Genomic_DNA"/>
</dbReference>
<sequence>MAFIKLICVVLTDDLVGVWKARKLVDLLVRIIYNSGEPAVVPIKV</sequence>
<proteinExistence type="predicted"/>
<accession>A0A382SNZ3</accession>
<reference evidence="1" key="1">
    <citation type="submission" date="2018-05" db="EMBL/GenBank/DDBJ databases">
        <authorList>
            <person name="Lanie J.A."/>
            <person name="Ng W.-L."/>
            <person name="Kazmierczak K.M."/>
            <person name="Andrzejewski T.M."/>
            <person name="Davidsen T.M."/>
            <person name="Wayne K.J."/>
            <person name="Tettelin H."/>
            <person name="Glass J.I."/>
            <person name="Rusch D."/>
            <person name="Podicherti R."/>
            <person name="Tsui H.-C.T."/>
            <person name="Winkler M.E."/>
        </authorList>
    </citation>
    <scope>NUCLEOTIDE SEQUENCE</scope>
</reference>